<proteinExistence type="predicted"/>
<dbReference type="AlphaFoldDB" id="A0A1F2PD77"/>
<name>A0A1F2PD77_9EURY</name>
<keyword evidence="1" id="KW-0812">Transmembrane</keyword>
<dbReference type="EMBL" id="LYOS01000001">
    <property type="protein sequence ID" value="OFV68631.1"/>
    <property type="molecule type" value="Genomic_DNA"/>
</dbReference>
<comment type="caution">
    <text evidence="2">The sequence shown here is derived from an EMBL/GenBank/DDBJ whole genome shotgun (WGS) entry which is preliminary data.</text>
</comment>
<accession>A0A1F2PD77</accession>
<dbReference type="Proteomes" id="UP000186940">
    <property type="component" value="Unassembled WGS sequence"/>
</dbReference>
<evidence type="ECO:0000256" key="1">
    <source>
        <dbReference type="SAM" id="Phobius"/>
    </source>
</evidence>
<keyword evidence="1" id="KW-0472">Membrane</keyword>
<feature type="transmembrane region" description="Helical" evidence="1">
    <location>
        <begin position="12"/>
        <end position="33"/>
    </location>
</feature>
<evidence type="ECO:0000313" key="3">
    <source>
        <dbReference type="Proteomes" id="UP000186940"/>
    </source>
</evidence>
<organism evidence="2 3">
    <name type="scientific">Candidatus Syntropharchaeum caldarium</name>
    <dbReference type="NCBI Taxonomy" id="1838285"/>
    <lineage>
        <taxon>Archaea</taxon>
        <taxon>Methanobacteriati</taxon>
        <taxon>Methanobacteriota</taxon>
        <taxon>Stenosarchaea group</taxon>
        <taxon>Methanomicrobia</taxon>
        <taxon>Methanosarcinales</taxon>
        <taxon>ANME-2 cluster</taxon>
        <taxon>Candidatus Syntropharchaeum</taxon>
    </lineage>
</organism>
<dbReference type="STRING" id="1838285.SCAL_000307"/>
<feature type="transmembrane region" description="Helical" evidence="1">
    <location>
        <begin position="53"/>
        <end position="71"/>
    </location>
</feature>
<reference evidence="2" key="1">
    <citation type="submission" date="2016-05" db="EMBL/GenBank/DDBJ databases">
        <title>Microbial consortia oxidize butane by reversing methanogenesis.</title>
        <authorList>
            <person name="Laso-Perez R."/>
            <person name="Richter M."/>
            <person name="Wegener G."/>
            <person name="Musat F."/>
        </authorList>
    </citation>
    <scope>NUCLEOTIDE SEQUENCE [LARGE SCALE GENOMIC DNA]</scope>
    <source>
        <strain evidence="2">BOX2</strain>
    </source>
</reference>
<protein>
    <submittedName>
        <fullName evidence="2">Membrane protein</fullName>
    </submittedName>
</protein>
<gene>
    <name evidence="2" type="ORF">SCAL_000307</name>
</gene>
<keyword evidence="1" id="KW-1133">Transmembrane helix</keyword>
<evidence type="ECO:0000313" key="2">
    <source>
        <dbReference type="EMBL" id="OFV68631.1"/>
    </source>
</evidence>
<keyword evidence="3" id="KW-1185">Reference proteome</keyword>
<sequence>MKEDIKAILKLWGIIYPFAMAVILYITFLMIFFAEEKAAVITVNEYGEGVAEFLTIPIALVFAGLGQILLIKEAYPRK</sequence>